<feature type="compositionally biased region" description="Pro residues" evidence="2">
    <location>
        <begin position="162"/>
        <end position="171"/>
    </location>
</feature>
<accession>A0A167U582</accession>
<feature type="region of interest" description="Disordered" evidence="2">
    <location>
        <begin position="143"/>
        <end position="173"/>
    </location>
</feature>
<protein>
    <submittedName>
        <fullName evidence="4">Serine/threonine-protein kinase psk1</fullName>
    </submittedName>
</protein>
<dbReference type="AlphaFoldDB" id="A0A167U582"/>
<dbReference type="Proteomes" id="UP000076874">
    <property type="component" value="Unassembled WGS sequence"/>
</dbReference>
<keyword evidence="5" id="KW-1185">Reference proteome</keyword>
<organism evidence="4 5">
    <name type="scientific">Niveomyces insectorum RCEF 264</name>
    <dbReference type="NCBI Taxonomy" id="1081102"/>
    <lineage>
        <taxon>Eukaryota</taxon>
        <taxon>Fungi</taxon>
        <taxon>Dikarya</taxon>
        <taxon>Ascomycota</taxon>
        <taxon>Pezizomycotina</taxon>
        <taxon>Sordariomycetes</taxon>
        <taxon>Hypocreomycetidae</taxon>
        <taxon>Hypocreales</taxon>
        <taxon>Cordycipitaceae</taxon>
        <taxon>Niveomyces</taxon>
    </lineage>
</organism>
<gene>
    <name evidence="4" type="ORF">SPI_05280</name>
</gene>
<dbReference type="InterPro" id="IPR006157">
    <property type="entry name" value="FolB_dom"/>
</dbReference>
<dbReference type="GO" id="GO:0004150">
    <property type="term" value="F:dihydroneopterin aldolase activity"/>
    <property type="evidence" value="ECO:0007669"/>
    <property type="project" value="InterPro"/>
</dbReference>
<dbReference type="Gene3D" id="3.30.1130.10">
    <property type="match status" value="1"/>
</dbReference>
<dbReference type="OrthoDB" id="5425486at2759"/>
<dbReference type="InterPro" id="IPR043133">
    <property type="entry name" value="GTP-CH-I_C/QueF"/>
</dbReference>
<proteinExistence type="predicted"/>
<dbReference type="EMBL" id="AZHD01000008">
    <property type="protein sequence ID" value="OAA61256.1"/>
    <property type="molecule type" value="Genomic_DNA"/>
</dbReference>
<reference evidence="4 5" key="1">
    <citation type="journal article" date="2016" name="Genome Biol. Evol.">
        <title>Divergent and convergent evolution of fungal pathogenicity.</title>
        <authorList>
            <person name="Shang Y."/>
            <person name="Xiao G."/>
            <person name="Zheng P."/>
            <person name="Cen K."/>
            <person name="Zhan S."/>
            <person name="Wang C."/>
        </authorList>
    </citation>
    <scope>NUCLEOTIDE SEQUENCE [LARGE SCALE GENOMIC DNA]</scope>
    <source>
        <strain evidence="4 5">RCEF 264</strain>
    </source>
</reference>
<keyword evidence="4" id="KW-0808">Transferase</keyword>
<evidence type="ECO:0000313" key="4">
    <source>
        <dbReference type="EMBL" id="OAA61256.1"/>
    </source>
</evidence>
<dbReference type="Pfam" id="PF02152">
    <property type="entry name" value="FolB"/>
    <property type="match status" value="1"/>
</dbReference>
<dbReference type="SMART" id="SM00905">
    <property type="entry name" value="FolB"/>
    <property type="match status" value="1"/>
</dbReference>
<dbReference type="GO" id="GO:0046656">
    <property type="term" value="P:folic acid biosynthetic process"/>
    <property type="evidence" value="ECO:0007669"/>
    <property type="project" value="UniProtKB-KW"/>
</dbReference>
<feature type="domain" description="Dihydroneopterin aldolase/epimerase" evidence="3">
    <location>
        <begin position="215"/>
        <end position="334"/>
    </location>
</feature>
<comment type="caution">
    <text evidence="4">The sequence shown here is derived from an EMBL/GenBank/DDBJ whole genome shotgun (WGS) entry which is preliminary data.</text>
</comment>
<evidence type="ECO:0000313" key="5">
    <source>
        <dbReference type="Proteomes" id="UP000076874"/>
    </source>
</evidence>
<dbReference type="STRING" id="1081102.A0A167U582"/>
<evidence type="ECO:0000256" key="1">
    <source>
        <dbReference type="ARBA" id="ARBA00022909"/>
    </source>
</evidence>
<evidence type="ECO:0000259" key="3">
    <source>
        <dbReference type="SMART" id="SM00905"/>
    </source>
</evidence>
<dbReference type="GO" id="GO:0016301">
    <property type="term" value="F:kinase activity"/>
    <property type="evidence" value="ECO:0007669"/>
    <property type="project" value="UniProtKB-KW"/>
</dbReference>
<keyword evidence="1" id="KW-0289">Folate biosynthesis</keyword>
<keyword evidence="4" id="KW-0418">Kinase</keyword>
<evidence type="ECO:0000256" key="2">
    <source>
        <dbReference type="SAM" id="MobiDB-lite"/>
    </source>
</evidence>
<name>A0A167U582_9HYPO</name>
<dbReference type="SUPFAM" id="SSF55620">
    <property type="entry name" value="Tetrahydrobiopterin biosynthesis enzymes-like"/>
    <property type="match status" value="1"/>
</dbReference>
<sequence>MSSTSSMPLHTTWAVRAAAGEPPAVVRVRDLQTVLSGAVAPDAWGRTADAGADGDRGAQPLLISAEVCLTRPFTAAYAEDRVAADTVHYGHLSRALLQSVRRWSSSGDEGQQAKVDGKDATPPCLRDVLDGIWVDLTGVRVDGTAEPTTKEEEEEEKNNSQPPGPAPPSPLLAPKHVRALSVTLRLPKGTRNGAGVSMTATSLLGAHPACAAVTLRLHDLHVPTLVGVHPHERAAKQMVVADVAIDRYDVRGDAHTALETLVERTLTTSSFQTLEALATEVAETVLAEFRVRPHPMRPGDTTSGVGVPPWQVHVAVAKPVAVPFAAAPVVEVRLDGHAM</sequence>